<evidence type="ECO:0000313" key="8">
    <source>
        <dbReference type="Proteomes" id="UP001476282"/>
    </source>
</evidence>
<name>A0ABP9UIM7_9BACT</name>
<reference evidence="7 8" key="1">
    <citation type="submission" date="2024-02" db="EMBL/GenBank/DDBJ databases">
        <title>Haloferula sargassicola NBRC 104335.</title>
        <authorList>
            <person name="Ichikawa N."/>
            <person name="Katano-Makiyama Y."/>
            <person name="Hidaka K."/>
        </authorList>
    </citation>
    <scope>NUCLEOTIDE SEQUENCE [LARGE SCALE GENOMIC DNA]</scope>
    <source>
        <strain evidence="7 8">NBRC 104335</strain>
    </source>
</reference>
<evidence type="ECO:0000256" key="3">
    <source>
        <dbReference type="ARBA" id="ARBA00022692"/>
    </source>
</evidence>
<comment type="similarity">
    <text evidence="2">Belongs to the UPF0057 (PMP3) family.</text>
</comment>
<dbReference type="PANTHER" id="PTHR21659">
    <property type="entry name" value="HYDROPHOBIC PROTEIN RCI2 LOW TEMPERATURE AND SALT RESPONSIVE PROTEIN LTI6 -RELATED"/>
    <property type="match status" value="1"/>
</dbReference>
<evidence type="ECO:0000256" key="4">
    <source>
        <dbReference type="ARBA" id="ARBA00022989"/>
    </source>
</evidence>
<dbReference type="PANTHER" id="PTHR21659:SF42">
    <property type="entry name" value="UPF0057 MEMBRANE PROTEIN ZK632.10-RELATED"/>
    <property type="match status" value="1"/>
</dbReference>
<accession>A0ABP9UIM7</accession>
<comment type="caution">
    <text evidence="7">The sequence shown here is derived from an EMBL/GenBank/DDBJ whole genome shotgun (WGS) entry which is preliminary data.</text>
</comment>
<dbReference type="Pfam" id="PF01679">
    <property type="entry name" value="Pmp3"/>
    <property type="match status" value="1"/>
</dbReference>
<keyword evidence="5 6" id="KW-0472">Membrane</keyword>
<protein>
    <recommendedName>
        <fullName evidence="9">YqaE/Pmp3 family membrane protein</fullName>
    </recommendedName>
</protein>
<evidence type="ECO:0000313" key="7">
    <source>
        <dbReference type="EMBL" id="GAA5481496.1"/>
    </source>
</evidence>
<evidence type="ECO:0008006" key="9">
    <source>
        <dbReference type="Google" id="ProtNLM"/>
    </source>
</evidence>
<evidence type="ECO:0000256" key="2">
    <source>
        <dbReference type="ARBA" id="ARBA00009530"/>
    </source>
</evidence>
<dbReference type="InterPro" id="IPR000612">
    <property type="entry name" value="PMP3"/>
</dbReference>
<dbReference type="PROSITE" id="PS01309">
    <property type="entry name" value="UPF0057"/>
    <property type="match status" value="1"/>
</dbReference>
<dbReference type="EMBL" id="BAABRI010000003">
    <property type="protein sequence ID" value="GAA5481496.1"/>
    <property type="molecule type" value="Genomic_DNA"/>
</dbReference>
<evidence type="ECO:0000256" key="5">
    <source>
        <dbReference type="ARBA" id="ARBA00023136"/>
    </source>
</evidence>
<proteinExistence type="inferred from homology"/>
<gene>
    <name evidence="7" type="ORF">Hsar01_00705</name>
</gene>
<sequence length="61" mass="6444">MATPTTSTGASNKLLLAIIAIFLPPLAVALKEGLTGTFWLNLVLTLIFFIPGIIHALLVVL</sequence>
<evidence type="ECO:0000256" key="6">
    <source>
        <dbReference type="SAM" id="Phobius"/>
    </source>
</evidence>
<comment type="subcellular location">
    <subcellularLocation>
        <location evidence="1">Membrane</location>
    </subcellularLocation>
</comment>
<keyword evidence="8" id="KW-1185">Reference proteome</keyword>
<evidence type="ECO:0000256" key="1">
    <source>
        <dbReference type="ARBA" id="ARBA00004370"/>
    </source>
</evidence>
<organism evidence="7 8">
    <name type="scientific">Haloferula sargassicola</name>
    <dbReference type="NCBI Taxonomy" id="490096"/>
    <lineage>
        <taxon>Bacteria</taxon>
        <taxon>Pseudomonadati</taxon>
        <taxon>Verrucomicrobiota</taxon>
        <taxon>Verrucomicrobiia</taxon>
        <taxon>Verrucomicrobiales</taxon>
        <taxon>Verrucomicrobiaceae</taxon>
        <taxon>Haloferula</taxon>
    </lineage>
</organism>
<keyword evidence="3 6" id="KW-0812">Transmembrane</keyword>
<feature type="transmembrane region" description="Helical" evidence="6">
    <location>
        <begin position="39"/>
        <end position="60"/>
    </location>
</feature>
<keyword evidence="4 6" id="KW-1133">Transmembrane helix</keyword>
<dbReference type="Proteomes" id="UP001476282">
    <property type="component" value="Unassembled WGS sequence"/>
</dbReference>
<dbReference type="RefSeq" id="WP_353565647.1">
    <property type="nucleotide sequence ID" value="NZ_BAABRI010000003.1"/>
</dbReference>